<protein>
    <submittedName>
        <fullName evidence="1">Uncharacterized protein</fullName>
    </submittedName>
</protein>
<gene>
    <name evidence="1" type="ORF">SBA1_520015</name>
</gene>
<sequence>MLEYRLRAALYPIAVSPGEAVKTSKTVLLAGTAMALNESAEPRAGNEKIIVDNDDE</sequence>
<accession>A0A2U3KX63</accession>
<evidence type="ECO:0000313" key="1">
    <source>
        <dbReference type="EMBL" id="SPF44159.1"/>
    </source>
</evidence>
<reference evidence="2" key="1">
    <citation type="submission" date="2018-02" db="EMBL/GenBank/DDBJ databases">
        <authorList>
            <person name="Hausmann B."/>
        </authorList>
    </citation>
    <scope>NUCLEOTIDE SEQUENCE [LARGE SCALE GENOMIC DNA]</scope>
    <source>
        <strain evidence="2">Peat soil MAG SbA1</strain>
    </source>
</reference>
<name>A0A2U3KX63_9BACT</name>
<organism evidence="1 2">
    <name type="scientific">Candidatus Sulfotelmatobacter kueseliae</name>
    <dbReference type="NCBI Taxonomy" id="2042962"/>
    <lineage>
        <taxon>Bacteria</taxon>
        <taxon>Pseudomonadati</taxon>
        <taxon>Acidobacteriota</taxon>
        <taxon>Terriglobia</taxon>
        <taxon>Terriglobales</taxon>
        <taxon>Candidatus Korobacteraceae</taxon>
        <taxon>Candidatus Sulfotelmatobacter</taxon>
    </lineage>
</organism>
<dbReference type="AlphaFoldDB" id="A0A2U3KX63"/>
<evidence type="ECO:0000313" key="2">
    <source>
        <dbReference type="Proteomes" id="UP000238701"/>
    </source>
</evidence>
<dbReference type="Proteomes" id="UP000238701">
    <property type="component" value="Unassembled WGS sequence"/>
</dbReference>
<dbReference type="EMBL" id="OMOD01000147">
    <property type="protein sequence ID" value="SPF44159.1"/>
    <property type="molecule type" value="Genomic_DNA"/>
</dbReference>
<proteinExistence type="predicted"/>